<protein>
    <submittedName>
        <fullName evidence="9">Putative inner membrane transporter YhbE</fullName>
    </submittedName>
</protein>
<feature type="transmembrane region" description="Helical" evidence="7">
    <location>
        <begin position="269"/>
        <end position="289"/>
    </location>
</feature>
<keyword evidence="4 7" id="KW-0812">Transmembrane</keyword>
<reference evidence="9 10" key="1">
    <citation type="submission" date="2015-09" db="EMBL/GenBank/DDBJ databases">
        <title>Genome sequence of Oxobacter pfennigii DSM 3222.</title>
        <authorList>
            <person name="Poehlein A."/>
            <person name="Bengelsdorf F.R."/>
            <person name="Schiel-Bengelsdorf B."/>
            <person name="Duerre P."/>
            <person name="Daniel R."/>
        </authorList>
    </citation>
    <scope>NUCLEOTIDE SEQUENCE [LARGE SCALE GENOMIC DNA]</scope>
    <source>
        <strain evidence="9 10">DSM 3222</strain>
    </source>
</reference>
<evidence type="ECO:0000313" key="9">
    <source>
        <dbReference type="EMBL" id="KPU45684.1"/>
    </source>
</evidence>
<feature type="transmembrane region" description="Helical" evidence="7">
    <location>
        <begin position="245"/>
        <end position="263"/>
    </location>
</feature>
<proteinExistence type="inferred from homology"/>
<dbReference type="InterPro" id="IPR037185">
    <property type="entry name" value="EmrE-like"/>
</dbReference>
<feature type="domain" description="EamA" evidence="8">
    <location>
        <begin position="8"/>
        <end position="139"/>
    </location>
</feature>
<dbReference type="Proteomes" id="UP000050326">
    <property type="component" value="Unassembled WGS sequence"/>
</dbReference>
<keyword evidence="6 7" id="KW-0472">Membrane</keyword>
<gene>
    <name evidence="9" type="primary">yhbE</name>
    <name evidence="9" type="ORF">OXPF_09170</name>
</gene>
<evidence type="ECO:0000256" key="1">
    <source>
        <dbReference type="ARBA" id="ARBA00004651"/>
    </source>
</evidence>
<dbReference type="PATRIC" id="fig|36849.3.peg.982"/>
<dbReference type="Pfam" id="PF00892">
    <property type="entry name" value="EamA"/>
    <property type="match status" value="2"/>
</dbReference>
<evidence type="ECO:0000256" key="7">
    <source>
        <dbReference type="SAM" id="Phobius"/>
    </source>
</evidence>
<dbReference type="InterPro" id="IPR050638">
    <property type="entry name" value="AA-Vitamin_Transporters"/>
</dbReference>
<keyword evidence="5 7" id="KW-1133">Transmembrane helix</keyword>
<evidence type="ECO:0000256" key="2">
    <source>
        <dbReference type="ARBA" id="ARBA00007362"/>
    </source>
</evidence>
<feature type="transmembrane region" description="Helical" evidence="7">
    <location>
        <begin position="34"/>
        <end position="55"/>
    </location>
</feature>
<evidence type="ECO:0000313" key="10">
    <source>
        <dbReference type="Proteomes" id="UP000050326"/>
    </source>
</evidence>
<dbReference type="SUPFAM" id="SSF103481">
    <property type="entry name" value="Multidrug resistance efflux transporter EmrE"/>
    <property type="match status" value="2"/>
</dbReference>
<evidence type="ECO:0000256" key="5">
    <source>
        <dbReference type="ARBA" id="ARBA00022989"/>
    </source>
</evidence>
<feature type="transmembrane region" description="Helical" evidence="7">
    <location>
        <begin position="123"/>
        <end position="142"/>
    </location>
</feature>
<feature type="transmembrane region" description="Helical" evidence="7">
    <location>
        <begin position="214"/>
        <end position="233"/>
    </location>
</feature>
<name>A0A0P8YET3_9CLOT</name>
<accession>A0A0P8YET3</accession>
<feature type="transmembrane region" description="Helical" evidence="7">
    <location>
        <begin position="184"/>
        <end position="202"/>
    </location>
</feature>
<dbReference type="AlphaFoldDB" id="A0A0P8YET3"/>
<sequence>MNKYRVWLLLVLCNLFWAGNYVLGKYIVAEMTPLWLTFSRWFIASLLLLIIAYFTEKPSFSAIKKEWFLLLIMGVLGVICYNLILYSALDYTSSTNASMINSLNPGIMAVFSVIFLKEKFSPLQASGVAVSLIGVFVILTQGNLDKIFEINYNRGDLLMLLAISIWTAYSVIVKKLKFVPPITATAVSSLFAVIILSPFAIAEGIDFTKISSTAILGIIFLIFFPSVCSFIFWNISIREIGASKAGVFLNLIPVFTVIITLFLGQDLSMSQIIGGLLVFAGVYVTTGALDKKLVNKGQ</sequence>
<dbReference type="GO" id="GO:0005886">
    <property type="term" value="C:plasma membrane"/>
    <property type="evidence" value="ECO:0007669"/>
    <property type="project" value="UniProtKB-SubCell"/>
</dbReference>
<evidence type="ECO:0000256" key="6">
    <source>
        <dbReference type="ARBA" id="ARBA00023136"/>
    </source>
</evidence>
<dbReference type="RefSeq" id="WP_054874019.1">
    <property type="nucleotide sequence ID" value="NZ_LKET01000021.1"/>
</dbReference>
<feature type="transmembrane region" description="Helical" evidence="7">
    <location>
        <begin position="154"/>
        <end position="172"/>
    </location>
</feature>
<dbReference type="STRING" id="36849.OXPF_09170"/>
<feature type="transmembrane region" description="Helical" evidence="7">
    <location>
        <begin position="67"/>
        <end position="89"/>
    </location>
</feature>
<evidence type="ECO:0000256" key="4">
    <source>
        <dbReference type="ARBA" id="ARBA00022692"/>
    </source>
</evidence>
<keyword evidence="3" id="KW-1003">Cell membrane</keyword>
<evidence type="ECO:0000259" key="8">
    <source>
        <dbReference type="Pfam" id="PF00892"/>
    </source>
</evidence>
<feature type="transmembrane region" description="Helical" evidence="7">
    <location>
        <begin position="95"/>
        <end position="116"/>
    </location>
</feature>
<dbReference type="InterPro" id="IPR000620">
    <property type="entry name" value="EamA_dom"/>
</dbReference>
<dbReference type="EMBL" id="LKET01000021">
    <property type="protein sequence ID" value="KPU45684.1"/>
    <property type="molecule type" value="Genomic_DNA"/>
</dbReference>
<dbReference type="OrthoDB" id="9805239at2"/>
<organism evidence="9 10">
    <name type="scientific">Oxobacter pfennigii</name>
    <dbReference type="NCBI Taxonomy" id="36849"/>
    <lineage>
        <taxon>Bacteria</taxon>
        <taxon>Bacillati</taxon>
        <taxon>Bacillota</taxon>
        <taxon>Clostridia</taxon>
        <taxon>Eubacteriales</taxon>
        <taxon>Clostridiaceae</taxon>
        <taxon>Oxobacter</taxon>
    </lineage>
</organism>
<dbReference type="PANTHER" id="PTHR32322:SF18">
    <property type="entry name" value="S-ADENOSYLMETHIONINE_S-ADENOSYLHOMOCYSTEINE TRANSPORTER"/>
    <property type="match status" value="1"/>
</dbReference>
<comment type="subcellular location">
    <subcellularLocation>
        <location evidence="1">Cell membrane</location>
        <topology evidence="1">Multi-pass membrane protein</topology>
    </subcellularLocation>
</comment>
<dbReference type="PANTHER" id="PTHR32322">
    <property type="entry name" value="INNER MEMBRANE TRANSPORTER"/>
    <property type="match status" value="1"/>
</dbReference>
<comment type="caution">
    <text evidence="9">The sequence shown here is derived from an EMBL/GenBank/DDBJ whole genome shotgun (WGS) entry which is preliminary data.</text>
</comment>
<keyword evidence="10" id="KW-1185">Reference proteome</keyword>
<comment type="similarity">
    <text evidence="2">Belongs to the EamA transporter family.</text>
</comment>
<feature type="domain" description="EamA" evidence="8">
    <location>
        <begin position="154"/>
        <end position="286"/>
    </location>
</feature>
<evidence type="ECO:0000256" key="3">
    <source>
        <dbReference type="ARBA" id="ARBA00022475"/>
    </source>
</evidence>